<evidence type="ECO:0000313" key="2">
    <source>
        <dbReference type="EMBL" id="TSJ67841.1"/>
    </source>
</evidence>
<feature type="transmembrane region" description="Helical" evidence="1">
    <location>
        <begin position="12"/>
        <end position="33"/>
    </location>
</feature>
<gene>
    <name evidence="2" type="ORF">FPQ13_01880</name>
</gene>
<dbReference type="Proteomes" id="UP000316425">
    <property type="component" value="Unassembled WGS sequence"/>
</dbReference>
<dbReference type="AlphaFoldDB" id="A0A556PTY3"/>
<comment type="caution">
    <text evidence="2">The sequence shown here is derived from an EMBL/GenBank/DDBJ whole genome shotgun (WGS) entry which is preliminary data.</text>
</comment>
<sequence length="62" mass="7525">MGKYYRYRVPYGFRKVIIIVEFSIFPIVCYQVLRTIFLPTTLDVFLCCIFIGVFIMFRSKWI</sequence>
<feature type="transmembrane region" description="Helical" evidence="1">
    <location>
        <begin position="39"/>
        <end position="57"/>
    </location>
</feature>
<organism evidence="2 3">
    <name type="scientific">Allobacillus salarius</name>
    <dbReference type="NCBI Taxonomy" id="1955272"/>
    <lineage>
        <taxon>Bacteria</taxon>
        <taxon>Bacillati</taxon>
        <taxon>Bacillota</taxon>
        <taxon>Bacilli</taxon>
        <taxon>Bacillales</taxon>
        <taxon>Bacillaceae</taxon>
        <taxon>Allobacillus</taxon>
    </lineage>
</organism>
<keyword evidence="3" id="KW-1185">Reference proteome</keyword>
<reference evidence="2 3" key="1">
    <citation type="submission" date="2019-07" db="EMBL/GenBank/DDBJ databases">
        <title>Allobacillus sp. nov. SKP isolated from shrimp paste of Euphausiacea.</title>
        <authorList>
            <person name="Kanchanasin P."/>
            <person name="Tanasupawat S."/>
            <person name="Shi W."/>
            <person name="Wu L."/>
            <person name="Ma J."/>
        </authorList>
    </citation>
    <scope>NUCLEOTIDE SEQUENCE [LARGE SCALE GENOMIC DNA]</scope>
    <source>
        <strain evidence="2 3">SKP4-8</strain>
    </source>
</reference>
<accession>A0A556PTY3</accession>
<keyword evidence="1" id="KW-0812">Transmembrane</keyword>
<proteinExistence type="predicted"/>
<name>A0A556PTY3_9BACI</name>
<dbReference type="EMBL" id="VMHE01000001">
    <property type="protein sequence ID" value="TSJ67841.1"/>
    <property type="molecule type" value="Genomic_DNA"/>
</dbReference>
<evidence type="ECO:0000313" key="3">
    <source>
        <dbReference type="Proteomes" id="UP000316425"/>
    </source>
</evidence>
<evidence type="ECO:0000256" key="1">
    <source>
        <dbReference type="SAM" id="Phobius"/>
    </source>
</evidence>
<keyword evidence="1" id="KW-1133">Transmembrane helix</keyword>
<protein>
    <submittedName>
        <fullName evidence="2">Uncharacterized protein</fullName>
    </submittedName>
</protein>
<dbReference type="OrthoDB" id="2456214at2"/>
<keyword evidence="1" id="KW-0472">Membrane</keyword>